<evidence type="ECO:0000256" key="1">
    <source>
        <dbReference type="SAM" id="MobiDB-lite"/>
    </source>
</evidence>
<feature type="compositionally biased region" description="Polar residues" evidence="1">
    <location>
        <begin position="117"/>
        <end position="130"/>
    </location>
</feature>
<name>A0AAV9Q0I1_9PEZI</name>
<evidence type="ECO:0000313" key="2">
    <source>
        <dbReference type="EMBL" id="KAK5532828.1"/>
    </source>
</evidence>
<feature type="compositionally biased region" description="Polar residues" evidence="1">
    <location>
        <begin position="82"/>
        <end position="109"/>
    </location>
</feature>
<dbReference type="Proteomes" id="UP001345827">
    <property type="component" value="Unassembled WGS sequence"/>
</dbReference>
<reference evidence="2 3" key="1">
    <citation type="submission" date="2023-06" db="EMBL/GenBank/DDBJ databases">
        <title>Black Yeasts Isolated from many extreme environments.</title>
        <authorList>
            <person name="Coleine C."/>
            <person name="Stajich J.E."/>
            <person name="Selbmann L."/>
        </authorList>
    </citation>
    <scope>NUCLEOTIDE SEQUENCE [LARGE SCALE GENOMIC DNA]</scope>
    <source>
        <strain evidence="2 3">CCFEE 5887</strain>
    </source>
</reference>
<gene>
    <name evidence="2" type="ORF">LTR25_007532</name>
</gene>
<proteinExistence type="predicted"/>
<sequence>MSYAMTTSSRHMTQAKFDKLSDMVLRITRLERPNYSDHEQQAVLALLHLRWDDLNSRDRRATAVSETGTIVKPPLTPPIRNESGNDGESQTEVKPQTALTTSNTDTSSGVRALLAIISQSSEPRNSGPQTQKRKRDDHAKDGPSKTSGSQIKKPKTDDNTKKQAPKPKRRLHAEREREGNGSLSNALGHHFKEAVTARNGGIGKGDYESVNDAFLPDNSDGAFLPRTAVSVNGVTAWKSPEQVGDLTGLHSQEIWLCRQLNITGKVYRCQKARVFLGMALFAEYNRQQCRTHPDKPQFLNLGRAQSQLFGNIDANKLSAMHVAFTAWGWMGEAKKQTRESTADLCIRFPEAHRRKLVQEVLDWERGNTELPRDKWVATF</sequence>
<keyword evidence="3" id="KW-1185">Reference proteome</keyword>
<dbReference type="EMBL" id="JAXLQG010000014">
    <property type="protein sequence ID" value="KAK5532828.1"/>
    <property type="molecule type" value="Genomic_DNA"/>
</dbReference>
<feature type="compositionally biased region" description="Basic residues" evidence="1">
    <location>
        <begin position="163"/>
        <end position="172"/>
    </location>
</feature>
<feature type="region of interest" description="Disordered" evidence="1">
    <location>
        <begin position="62"/>
        <end position="188"/>
    </location>
</feature>
<comment type="caution">
    <text evidence="2">The sequence shown here is derived from an EMBL/GenBank/DDBJ whole genome shotgun (WGS) entry which is preliminary data.</text>
</comment>
<dbReference type="AlphaFoldDB" id="A0AAV9Q0I1"/>
<feature type="compositionally biased region" description="Basic and acidic residues" evidence="1">
    <location>
        <begin position="134"/>
        <end position="143"/>
    </location>
</feature>
<protein>
    <submittedName>
        <fullName evidence="2">Uncharacterized protein</fullName>
    </submittedName>
</protein>
<accession>A0AAV9Q0I1</accession>
<organism evidence="2 3">
    <name type="scientific">Vermiconidia calcicola</name>
    <dbReference type="NCBI Taxonomy" id="1690605"/>
    <lineage>
        <taxon>Eukaryota</taxon>
        <taxon>Fungi</taxon>
        <taxon>Dikarya</taxon>
        <taxon>Ascomycota</taxon>
        <taxon>Pezizomycotina</taxon>
        <taxon>Dothideomycetes</taxon>
        <taxon>Dothideomycetidae</taxon>
        <taxon>Mycosphaerellales</taxon>
        <taxon>Extremaceae</taxon>
        <taxon>Vermiconidia</taxon>
    </lineage>
</organism>
<evidence type="ECO:0000313" key="3">
    <source>
        <dbReference type="Proteomes" id="UP001345827"/>
    </source>
</evidence>